<keyword evidence="2 4" id="KW-0808">Transferase</keyword>
<sequence length="300" mass="35030">MAVRNDVNKEASMWWNTARHDKAWWHSIAKAVLKSGPVLEWCYDLGVREVTVYAFSIENFKRSPDEVGGLMKLAEEKFAKLLEEKEKLEEKQISFRFFGNIALLSPRLRKLIAQIELKTKDYDNGIVNVCMPYTARDEIARAFELVRIGKEKGLLEENQISEWLLSRCLDSRQGTEPSILIRTSGEKRLSDFLLWQCSCSHIYFDDVLWPEFNYSHLCRAIISYQYHGSALQVVFMVLVAKTVFVKYTTNLFVKQIQRSQDTPEPSEEERLALQPFLDYVDKLHRMTLQKYASQELKVLE</sequence>
<dbReference type="EC" id="2.5.1.-" evidence="4"/>
<reference evidence="5" key="1">
    <citation type="submission" date="2012-09" db="EMBL/GenBank/DDBJ databases">
        <authorList>
            <person name="Martin A.A."/>
        </authorList>
    </citation>
    <scope>NUCLEOTIDE SEQUENCE</scope>
</reference>
<dbReference type="AlphaFoldDB" id="A0A0K0DIX3"/>
<accession>A0A0K0DIX3</accession>
<dbReference type="InterPro" id="IPR036424">
    <property type="entry name" value="UPP_synth-like_sf"/>
</dbReference>
<dbReference type="PANTHER" id="PTHR10291:SF43">
    <property type="entry name" value="DEHYDRODOLICHYL DIPHOSPHATE SYNTHASE COMPLEX SUBUNIT DHDDS"/>
    <property type="match status" value="1"/>
</dbReference>
<dbReference type="STRING" id="6313.A0A0K0DIX3"/>
<dbReference type="InterPro" id="IPR001441">
    <property type="entry name" value="UPP_synth-like"/>
</dbReference>
<dbReference type="GO" id="GO:0045547">
    <property type="term" value="F:ditrans,polycis-polyprenyl diphosphate synthase [(2E,6E)-farnesyl diphosphate specific] activity"/>
    <property type="evidence" value="ECO:0007669"/>
    <property type="project" value="UniProtKB-EC"/>
</dbReference>
<dbReference type="CDD" id="cd00475">
    <property type="entry name" value="Cis_IPPS"/>
    <property type="match status" value="1"/>
</dbReference>
<evidence type="ECO:0000256" key="3">
    <source>
        <dbReference type="ARBA" id="ARBA00047353"/>
    </source>
</evidence>
<dbReference type="WBParaSite" id="ACAC_0001129301-mRNA-1">
    <property type="protein sequence ID" value="ACAC_0001129301-mRNA-1"/>
    <property type="gene ID" value="ACAC_0001129301"/>
</dbReference>
<dbReference type="Pfam" id="PF01255">
    <property type="entry name" value="Prenyltransf"/>
    <property type="match status" value="1"/>
</dbReference>
<dbReference type="Gene3D" id="3.40.1180.10">
    <property type="entry name" value="Decaprenyl diphosphate synthase-like"/>
    <property type="match status" value="1"/>
</dbReference>
<dbReference type="GO" id="GO:0005783">
    <property type="term" value="C:endoplasmic reticulum"/>
    <property type="evidence" value="ECO:0007669"/>
    <property type="project" value="TreeGrafter"/>
</dbReference>
<protein>
    <recommendedName>
        <fullName evidence="4">Alkyl transferase</fullName>
        <ecNumber evidence="4">2.5.1.-</ecNumber>
    </recommendedName>
</protein>
<dbReference type="GO" id="GO:0016094">
    <property type="term" value="P:polyprenol biosynthetic process"/>
    <property type="evidence" value="ECO:0007669"/>
    <property type="project" value="TreeGrafter"/>
</dbReference>
<reference evidence="6" key="2">
    <citation type="submission" date="2017-02" db="UniProtKB">
        <authorList>
            <consortium name="WormBaseParasite"/>
        </authorList>
    </citation>
    <scope>IDENTIFICATION</scope>
</reference>
<evidence type="ECO:0000313" key="6">
    <source>
        <dbReference type="WBParaSite" id="ACAC_0001129301-mRNA-1"/>
    </source>
</evidence>
<organism evidence="5 6">
    <name type="scientific">Angiostrongylus cantonensis</name>
    <name type="common">Rat lungworm</name>
    <dbReference type="NCBI Taxonomy" id="6313"/>
    <lineage>
        <taxon>Eukaryota</taxon>
        <taxon>Metazoa</taxon>
        <taxon>Ecdysozoa</taxon>
        <taxon>Nematoda</taxon>
        <taxon>Chromadorea</taxon>
        <taxon>Rhabditida</taxon>
        <taxon>Rhabditina</taxon>
        <taxon>Rhabditomorpha</taxon>
        <taxon>Strongyloidea</taxon>
        <taxon>Metastrongylidae</taxon>
        <taxon>Angiostrongylus</taxon>
    </lineage>
</organism>
<comment type="catalytic activity">
    <reaction evidence="3">
        <text>n isopentenyl diphosphate + (2E,6E)-farnesyl diphosphate = a di-trans,poly-cis-polyprenyl diphosphate + n diphosphate</text>
        <dbReference type="Rhea" id="RHEA:53008"/>
        <dbReference type="Rhea" id="RHEA-COMP:19494"/>
        <dbReference type="ChEBI" id="CHEBI:33019"/>
        <dbReference type="ChEBI" id="CHEBI:128769"/>
        <dbReference type="ChEBI" id="CHEBI:136960"/>
        <dbReference type="ChEBI" id="CHEBI:175763"/>
        <dbReference type="EC" id="2.5.1.87"/>
    </reaction>
</comment>
<evidence type="ECO:0000256" key="1">
    <source>
        <dbReference type="ARBA" id="ARBA00005432"/>
    </source>
</evidence>
<comment type="similarity">
    <text evidence="1 4">Belongs to the UPP synthase family.</text>
</comment>
<name>A0A0K0DIX3_ANGCA</name>
<dbReference type="PANTHER" id="PTHR10291">
    <property type="entry name" value="DEHYDRODOLICHYL DIPHOSPHATE SYNTHASE FAMILY MEMBER"/>
    <property type="match status" value="1"/>
</dbReference>
<evidence type="ECO:0000313" key="5">
    <source>
        <dbReference type="Proteomes" id="UP000035642"/>
    </source>
</evidence>
<proteinExistence type="inferred from homology"/>
<dbReference type="NCBIfam" id="TIGR00055">
    <property type="entry name" value="uppS"/>
    <property type="match status" value="1"/>
</dbReference>
<dbReference type="SUPFAM" id="SSF64005">
    <property type="entry name" value="Undecaprenyl diphosphate synthase"/>
    <property type="match status" value="1"/>
</dbReference>
<dbReference type="GO" id="GO:1904423">
    <property type="term" value="C:dehydrodolichyl diphosphate synthase complex"/>
    <property type="evidence" value="ECO:0007669"/>
    <property type="project" value="TreeGrafter"/>
</dbReference>
<keyword evidence="5" id="KW-1185">Reference proteome</keyword>
<dbReference type="Proteomes" id="UP000035642">
    <property type="component" value="Unassembled WGS sequence"/>
</dbReference>
<evidence type="ECO:0000256" key="2">
    <source>
        <dbReference type="ARBA" id="ARBA00022679"/>
    </source>
</evidence>
<evidence type="ECO:0000256" key="4">
    <source>
        <dbReference type="RuleBase" id="RU363018"/>
    </source>
</evidence>